<dbReference type="GO" id="GO:0015293">
    <property type="term" value="F:symporter activity"/>
    <property type="evidence" value="ECO:0007669"/>
    <property type="project" value="UniProtKB-KW"/>
</dbReference>
<protein>
    <submittedName>
        <fullName evidence="11">MFS transporter</fullName>
    </submittedName>
</protein>
<feature type="transmembrane region" description="Helical" evidence="9">
    <location>
        <begin position="386"/>
        <end position="407"/>
    </location>
</feature>
<dbReference type="Pfam" id="PF07690">
    <property type="entry name" value="MFS_1"/>
    <property type="match status" value="1"/>
</dbReference>
<evidence type="ECO:0000256" key="4">
    <source>
        <dbReference type="ARBA" id="ARBA00022475"/>
    </source>
</evidence>
<dbReference type="InterPro" id="IPR020846">
    <property type="entry name" value="MFS_dom"/>
</dbReference>
<name>A0A2L2LMR0_AGRTU</name>
<evidence type="ECO:0000256" key="3">
    <source>
        <dbReference type="ARBA" id="ARBA00022448"/>
    </source>
</evidence>
<accession>A0A2L2LMR0</accession>
<dbReference type="Proteomes" id="UP000237717">
    <property type="component" value="Plasmid pAt1D1609b"/>
</dbReference>
<dbReference type="InterPro" id="IPR011701">
    <property type="entry name" value="MFS"/>
</dbReference>
<keyword evidence="3" id="KW-0813">Transport</keyword>
<gene>
    <name evidence="11" type="ORF">At1D1609_55980</name>
</gene>
<comment type="subcellular location">
    <subcellularLocation>
        <location evidence="1">Cell membrane</location>
        <topology evidence="1">Multi-pass membrane protein</topology>
    </subcellularLocation>
</comment>
<feature type="transmembrane region" description="Helical" evidence="9">
    <location>
        <begin position="207"/>
        <end position="226"/>
    </location>
</feature>
<feature type="transmembrane region" description="Helical" evidence="9">
    <location>
        <begin position="419"/>
        <end position="437"/>
    </location>
</feature>
<evidence type="ECO:0000256" key="2">
    <source>
        <dbReference type="ARBA" id="ARBA00008240"/>
    </source>
</evidence>
<organism evidence="11 12">
    <name type="scientific">Agrobacterium tumefaciens</name>
    <dbReference type="NCBI Taxonomy" id="358"/>
    <lineage>
        <taxon>Bacteria</taxon>
        <taxon>Pseudomonadati</taxon>
        <taxon>Pseudomonadota</taxon>
        <taxon>Alphaproteobacteria</taxon>
        <taxon>Hyphomicrobiales</taxon>
        <taxon>Rhizobiaceae</taxon>
        <taxon>Rhizobium/Agrobacterium group</taxon>
        <taxon>Agrobacterium</taxon>
        <taxon>Agrobacterium tumefaciens complex</taxon>
    </lineage>
</organism>
<dbReference type="PROSITE" id="PS00217">
    <property type="entry name" value="SUGAR_TRANSPORT_2"/>
    <property type="match status" value="1"/>
</dbReference>
<evidence type="ECO:0000256" key="8">
    <source>
        <dbReference type="ARBA" id="ARBA00023136"/>
    </source>
</evidence>
<evidence type="ECO:0000313" key="11">
    <source>
        <dbReference type="EMBL" id="AVH45630.1"/>
    </source>
</evidence>
<feature type="transmembrane region" description="Helical" evidence="9">
    <location>
        <begin position="257"/>
        <end position="277"/>
    </location>
</feature>
<reference evidence="11 12" key="1">
    <citation type="submission" date="2018-02" db="EMBL/GenBank/DDBJ databases">
        <title>Complete genome sequence of Agrobacterium tumefaciens 1D1609.</title>
        <authorList>
            <person name="Cho S.-T."/>
            <person name="Haryono M."/>
            <person name="Chang H.-H."/>
            <person name="Santos M.N."/>
            <person name="Lai E.-M."/>
            <person name="Kuo C.-H."/>
        </authorList>
    </citation>
    <scope>NUCLEOTIDE SEQUENCE [LARGE SCALE GENOMIC DNA]</scope>
    <source>
        <strain evidence="11 12">1D1609</strain>
        <plasmid evidence="12">Plasmid pat1d1609b</plasmid>
    </source>
</reference>
<dbReference type="AlphaFoldDB" id="A0A2L2LMR0"/>
<dbReference type="Gene3D" id="1.20.1250.20">
    <property type="entry name" value="MFS general substrate transporter like domains"/>
    <property type="match status" value="2"/>
</dbReference>
<sequence length="451" mass="48604">MGGVIMESTLVETPENVHRGREGPYGLTIEQRRSSLKAAAVGNVLEWYDWTIYGTLSTYLAANFFQKADPASALLSTLAIFAGGFIARPIGGLIFGRVADRSGRKVTLLITMLMLAAASVGIALLPTYDSIGAWASLGLFCMRLLQGFAHGGESGVSYVYIAEIAPNSRRGLWTSSVYVSVIIGVMLATGLAASLTAFLSPEEMMDWGWRVGFGIGGLLGLYVLFLRRNAHETDAFESVQHAKENAAPAPPLTKGKILKISLLVIALNAAMNVWYYTWVAFAPAMVISQYKMDPNGAFTASLLAQACTIIFLPIFGLMSDRFGRRPSMIIFAALVATMGIPISLILSDQPWTLFVAQTLGLLIWTVGVGHYPALMAELVPARVRGLGVSILTSLAVALFGGTAPYFMKWTQSIDAGWIFATYQIILAVITIIAAIMMKETKGIDLKARQAP</sequence>
<keyword evidence="6" id="KW-0769">Symport</keyword>
<feature type="transmembrane region" description="Helical" evidence="9">
    <location>
        <begin position="73"/>
        <end position="94"/>
    </location>
</feature>
<keyword evidence="5 9" id="KW-0812">Transmembrane</keyword>
<evidence type="ECO:0000313" key="12">
    <source>
        <dbReference type="Proteomes" id="UP000237717"/>
    </source>
</evidence>
<evidence type="ECO:0000256" key="9">
    <source>
        <dbReference type="SAM" id="Phobius"/>
    </source>
</evidence>
<keyword evidence="8 9" id="KW-0472">Membrane</keyword>
<feature type="transmembrane region" description="Helical" evidence="9">
    <location>
        <begin position="353"/>
        <end position="374"/>
    </location>
</feature>
<geneLocation type="plasmid" evidence="12">
    <name>pat1d1609b</name>
</geneLocation>
<dbReference type="EMBL" id="CP026928">
    <property type="protein sequence ID" value="AVH45630.1"/>
    <property type="molecule type" value="Genomic_DNA"/>
</dbReference>
<keyword evidence="7 9" id="KW-1133">Transmembrane helix</keyword>
<dbReference type="PROSITE" id="PS50850">
    <property type="entry name" value="MFS"/>
    <property type="match status" value="1"/>
</dbReference>
<dbReference type="PANTHER" id="PTHR43528:SF1">
    <property type="entry name" value="ALPHA-KETOGLUTARATE PERMEASE"/>
    <property type="match status" value="1"/>
</dbReference>
<evidence type="ECO:0000256" key="1">
    <source>
        <dbReference type="ARBA" id="ARBA00004651"/>
    </source>
</evidence>
<evidence type="ECO:0000259" key="10">
    <source>
        <dbReference type="PROSITE" id="PS50850"/>
    </source>
</evidence>
<evidence type="ECO:0000256" key="5">
    <source>
        <dbReference type="ARBA" id="ARBA00022692"/>
    </source>
</evidence>
<feature type="transmembrane region" description="Helical" evidence="9">
    <location>
        <begin position="297"/>
        <end position="317"/>
    </location>
</feature>
<dbReference type="InterPro" id="IPR036259">
    <property type="entry name" value="MFS_trans_sf"/>
</dbReference>
<dbReference type="PANTHER" id="PTHR43528">
    <property type="entry name" value="ALPHA-KETOGLUTARATE PERMEASE"/>
    <property type="match status" value="1"/>
</dbReference>
<feature type="domain" description="Major facilitator superfamily (MFS) profile" evidence="10">
    <location>
        <begin position="35"/>
        <end position="441"/>
    </location>
</feature>
<dbReference type="SUPFAM" id="SSF103473">
    <property type="entry name" value="MFS general substrate transporter"/>
    <property type="match status" value="1"/>
</dbReference>
<comment type="similarity">
    <text evidence="2">Belongs to the major facilitator superfamily. Metabolite:H+ Symporter (MHS) family (TC 2.A.1.6) family.</text>
</comment>
<proteinExistence type="inferred from homology"/>
<keyword evidence="4" id="KW-1003">Cell membrane</keyword>
<feature type="transmembrane region" description="Helical" evidence="9">
    <location>
        <begin position="172"/>
        <end position="195"/>
    </location>
</feature>
<dbReference type="FunFam" id="1.20.1250.20:FF:000001">
    <property type="entry name" value="Dicarboxylate MFS transporter"/>
    <property type="match status" value="1"/>
</dbReference>
<feature type="transmembrane region" description="Helical" evidence="9">
    <location>
        <begin position="329"/>
        <end position="347"/>
    </location>
</feature>
<feature type="transmembrane region" description="Helical" evidence="9">
    <location>
        <begin position="106"/>
        <end position="125"/>
    </location>
</feature>
<dbReference type="InterPro" id="IPR051084">
    <property type="entry name" value="H+-coupled_symporters"/>
</dbReference>
<dbReference type="GO" id="GO:0005886">
    <property type="term" value="C:plasma membrane"/>
    <property type="evidence" value="ECO:0007669"/>
    <property type="project" value="UniProtKB-SubCell"/>
</dbReference>
<evidence type="ECO:0000256" key="6">
    <source>
        <dbReference type="ARBA" id="ARBA00022847"/>
    </source>
</evidence>
<evidence type="ECO:0000256" key="7">
    <source>
        <dbReference type="ARBA" id="ARBA00022989"/>
    </source>
</evidence>
<dbReference type="InterPro" id="IPR005829">
    <property type="entry name" value="Sugar_transporter_CS"/>
</dbReference>
<keyword evidence="11" id="KW-0614">Plasmid</keyword>